<feature type="signal peptide" evidence="1">
    <location>
        <begin position="1"/>
        <end position="24"/>
    </location>
</feature>
<dbReference type="PROSITE" id="PS51257">
    <property type="entry name" value="PROKAR_LIPOPROTEIN"/>
    <property type="match status" value="1"/>
</dbReference>
<protein>
    <submittedName>
        <fullName evidence="2">Uncharacterized protein</fullName>
    </submittedName>
</protein>
<dbReference type="InterPro" id="IPR011044">
    <property type="entry name" value="Quino_amine_DH_bsu"/>
</dbReference>
<sequence length="413" mass="43676">MFQKHNLKKIALLALLSASFAACKKDAPDPDDHDHDDHGKEFKYVRVLVADENSTKITQIDPAAGALSSFDGKFPLASLYATASGRYAAVLYGANNLVEVFDTGLQSHEDHVDVANNPKWAAITASGIRPTHFKSDGAESLIFNDGEGTLSVASEADFNTPGARFSTINAGLTPHHGAMAQFTNGTYAVTKSAAAGASPTRVIVISKSGAQVHASTLETGAIHGNATDGSNAVFGAFTNSSNTAGGALVVRQTGEQRLIPNPDGFGAFRLGTILYAKAAKKFIGYAANKGAYLIDLVNNRMSAIYTGTDAIQCKTDYAGRNLLVLTLDGKLRIYDLATGTLKKEGQAITATPAADTYKPVLEATGRFAYVAVPSTGEVHQINLENFETTKHKVSARPVRLAVLGFESSESHDH</sequence>
<keyword evidence="3" id="KW-1185">Reference proteome</keyword>
<evidence type="ECO:0000313" key="2">
    <source>
        <dbReference type="EMBL" id="PST82547.1"/>
    </source>
</evidence>
<dbReference type="Gene3D" id="2.130.10.10">
    <property type="entry name" value="YVTN repeat-like/Quinoprotein amine dehydrogenase"/>
    <property type="match status" value="1"/>
</dbReference>
<dbReference type="OrthoDB" id="867741at2"/>
<dbReference type="Proteomes" id="UP000240912">
    <property type="component" value="Unassembled WGS sequence"/>
</dbReference>
<proteinExistence type="predicted"/>
<keyword evidence="1" id="KW-0732">Signal</keyword>
<dbReference type="AlphaFoldDB" id="A0A2T3HJD1"/>
<organism evidence="2 3">
    <name type="scientific">Pedobacter yulinensis</name>
    <dbReference type="NCBI Taxonomy" id="2126353"/>
    <lineage>
        <taxon>Bacteria</taxon>
        <taxon>Pseudomonadati</taxon>
        <taxon>Bacteroidota</taxon>
        <taxon>Sphingobacteriia</taxon>
        <taxon>Sphingobacteriales</taxon>
        <taxon>Sphingobacteriaceae</taxon>
        <taxon>Pedobacter</taxon>
    </lineage>
</organism>
<reference evidence="2 3" key="1">
    <citation type="submission" date="2018-03" db="EMBL/GenBank/DDBJ databases">
        <authorList>
            <person name="Keele B.F."/>
        </authorList>
    </citation>
    <scope>NUCLEOTIDE SEQUENCE [LARGE SCALE GENOMIC DNA]</scope>
    <source>
        <strain evidence="2 3">YL28-9</strain>
    </source>
</reference>
<dbReference type="InterPro" id="IPR015943">
    <property type="entry name" value="WD40/YVTN_repeat-like_dom_sf"/>
</dbReference>
<accession>A0A2T3HJD1</accession>
<dbReference type="SUPFAM" id="SSF50969">
    <property type="entry name" value="YVTN repeat-like/Quinoprotein amine dehydrogenase"/>
    <property type="match status" value="1"/>
</dbReference>
<dbReference type="RefSeq" id="WP_107214806.1">
    <property type="nucleotide sequence ID" value="NZ_KZ686269.1"/>
</dbReference>
<feature type="chain" id="PRO_5015538394" evidence="1">
    <location>
        <begin position="25"/>
        <end position="413"/>
    </location>
</feature>
<gene>
    <name evidence="2" type="ORF">C7T94_07700</name>
</gene>
<evidence type="ECO:0000256" key="1">
    <source>
        <dbReference type="SAM" id="SignalP"/>
    </source>
</evidence>
<name>A0A2T3HJD1_9SPHI</name>
<dbReference type="EMBL" id="PYLS01000005">
    <property type="protein sequence ID" value="PST82547.1"/>
    <property type="molecule type" value="Genomic_DNA"/>
</dbReference>
<evidence type="ECO:0000313" key="3">
    <source>
        <dbReference type="Proteomes" id="UP000240912"/>
    </source>
</evidence>
<comment type="caution">
    <text evidence="2">The sequence shown here is derived from an EMBL/GenBank/DDBJ whole genome shotgun (WGS) entry which is preliminary data.</text>
</comment>